<protein>
    <submittedName>
        <fullName evidence="1">Uncharacterized protein</fullName>
    </submittedName>
</protein>
<reference evidence="2" key="1">
    <citation type="journal article" date="2022" name="Mol. Ecol. Resour.">
        <title>The genomes of chicory, endive, great burdock and yacon provide insights into Asteraceae palaeo-polyploidization history and plant inulin production.</title>
        <authorList>
            <person name="Fan W."/>
            <person name="Wang S."/>
            <person name="Wang H."/>
            <person name="Wang A."/>
            <person name="Jiang F."/>
            <person name="Liu H."/>
            <person name="Zhao H."/>
            <person name="Xu D."/>
            <person name="Zhang Y."/>
        </authorList>
    </citation>
    <scope>NUCLEOTIDE SEQUENCE [LARGE SCALE GENOMIC DNA]</scope>
    <source>
        <strain evidence="2">cv. Niubang</strain>
    </source>
</reference>
<name>A0ACB8YHZ9_ARCLA</name>
<evidence type="ECO:0000313" key="1">
    <source>
        <dbReference type="EMBL" id="KAI3684897.1"/>
    </source>
</evidence>
<keyword evidence="2" id="KW-1185">Reference proteome</keyword>
<comment type="caution">
    <text evidence="1">The sequence shown here is derived from an EMBL/GenBank/DDBJ whole genome shotgun (WGS) entry which is preliminary data.</text>
</comment>
<reference evidence="1 2" key="2">
    <citation type="journal article" date="2022" name="Mol. Ecol. Resour.">
        <title>The genomes of chicory, endive, great burdock and yacon provide insights into Asteraceae paleo-polyploidization history and plant inulin production.</title>
        <authorList>
            <person name="Fan W."/>
            <person name="Wang S."/>
            <person name="Wang H."/>
            <person name="Wang A."/>
            <person name="Jiang F."/>
            <person name="Liu H."/>
            <person name="Zhao H."/>
            <person name="Xu D."/>
            <person name="Zhang Y."/>
        </authorList>
    </citation>
    <scope>NUCLEOTIDE SEQUENCE [LARGE SCALE GENOMIC DNA]</scope>
    <source>
        <strain evidence="2">cv. Niubang</strain>
    </source>
</reference>
<evidence type="ECO:0000313" key="2">
    <source>
        <dbReference type="Proteomes" id="UP001055879"/>
    </source>
</evidence>
<dbReference type="Proteomes" id="UP001055879">
    <property type="component" value="Linkage Group LG12"/>
</dbReference>
<proteinExistence type="predicted"/>
<gene>
    <name evidence="1" type="ORF">L6452_34125</name>
</gene>
<organism evidence="1 2">
    <name type="scientific">Arctium lappa</name>
    <name type="common">Greater burdock</name>
    <name type="synonym">Lappa major</name>
    <dbReference type="NCBI Taxonomy" id="4217"/>
    <lineage>
        <taxon>Eukaryota</taxon>
        <taxon>Viridiplantae</taxon>
        <taxon>Streptophyta</taxon>
        <taxon>Embryophyta</taxon>
        <taxon>Tracheophyta</taxon>
        <taxon>Spermatophyta</taxon>
        <taxon>Magnoliopsida</taxon>
        <taxon>eudicotyledons</taxon>
        <taxon>Gunneridae</taxon>
        <taxon>Pentapetalae</taxon>
        <taxon>asterids</taxon>
        <taxon>campanulids</taxon>
        <taxon>Asterales</taxon>
        <taxon>Asteraceae</taxon>
        <taxon>Carduoideae</taxon>
        <taxon>Cardueae</taxon>
        <taxon>Arctiinae</taxon>
        <taxon>Arctium</taxon>
    </lineage>
</organism>
<dbReference type="EMBL" id="CM042058">
    <property type="protein sequence ID" value="KAI3684897.1"/>
    <property type="molecule type" value="Genomic_DNA"/>
</dbReference>
<sequence>MVLSATGNVLSASGLDVLSSVMCCEIEHLWGVLTEDWTIGSGSDLEVLSTEGREVGRGKDHVVEVEVVMDDDGQGCGGGGGDDDGRLWRICIVKDMELAPPMAVAAAVAADGDGGHVGSGSRW</sequence>
<accession>A0ACB8YHZ9</accession>